<gene>
    <name evidence="1" type="ORF">CDL12_19817</name>
</gene>
<proteinExistence type="predicted"/>
<dbReference type="Proteomes" id="UP000231279">
    <property type="component" value="Unassembled WGS sequence"/>
</dbReference>
<protein>
    <submittedName>
        <fullName evidence="1">Uncharacterized protein</fullName>
    </submittedName>
</protein>
<keyword evidence="2" id="KW-1185">Reference proteome</keyword>
<dbReference type="EMBL" id="NKXS01004048">
    <property type="protein sequence ID" value="PIN07618.1"/>
    <property type="molecule type" value="Genomic_DNA"/>
</dbReference>
<comment type="caution">
    <text evidence="1">The sequence shown here is derived from an EMBL/GenBank/DDBJ whole genome shotgun (WGS) entry which is preliminary data.</text>
</comment>
<sequence>MEQCRCQLIQQILLFNTSWFMHVLKFMLNYQFHL</sequence>
<reference evidence="2" key="1">
    <citation type="journal article" date="2018" name="Gigascience">
        <title>Genome assembly of the Pink Ipe (Handroanthus impetiginosus, Bignoniaceae), a highly valued, ecologically keystone Neotropical timber forest tree.</title>
        <authorList>
            <person name="Silva-Junior O.B."/>
            <person name="Grattapaglia D."/>
            <person name="Novaes E."/>
            <person name="Collevatti R.G."/>
        </authorList>
    </citation>
    <scope>NUCLEOTIDE SEQUENCE [LARGE SCALE GENOMIC DNA]</scope>
    <source>
        <strain evidence="2">cv. UFG-1</strain>
    </source>
</reference>
<name>A0A2G9GQT4_9LAMI</name>
<evidence type="ECO:0000313" key="2">
    <source>
        <dbReference type="Proteomes" id="UP000231279"/>
    </source>
</evidence>
<dbReference type="AlphaFoldDB" id="A0A2G9GQT4"/>
<evidence type="ECO:0000313" key="1">
    <source>
        <dbReference type="EMBL" id="PIN07618.1"/>
    </source>
</evidence>
<accession>A0A2G9GQT4</accession>
<organism evidence="1 2">
    <name type="scientific">Handroanthus impetiginosus</name>
    <dbReference type="NCBI Taxonomy" id="429701"/>
    <lineage>
        <taxon>Eukaryota</taxon>
        <taxon>Viridiplantae</taxon>
        <taxon>Streptophyta</taxon>
        <taxon>Embryophyta</taxon>
        <taxon>Tracheophyta</taxon>
        <taxon>Spermatophyta</taxon>
        <taxon>Magnoliopsida</taxon>
        <taxon>eudicotyledons</taxon>
        <taxon>Gunneridae</taxon>
        <taxon>Pentapetalae</taxon>
        <taxon>asterids</taxon>
        <taxon>lamiids</taxon>
        <taxon>Lamiales</taxon>
        <taxon>Bignoniaceae</taxon>
        <taxon>Crescentiina</taxon>
        <taxon>Tabebuia alliance</taxon>
        <taxon>Handroanthus</taxon>
    </lineage>
</organism>